<dbReference type="InterPro" id="IPR000608">
    <property type="entry name" value="UBC"/>
</dbReference>
<dbReference type="GO" id="GO:0016020">
    <property type="term" value="C:membrane"/>
    <property type="evidence" value="ECO:0007669"/>
    <property type="project" value="InterPro"/>
</dbReference>
<reference evidence="12" key="1">
    <citation type="submission" date="2022-11" db="UniProtKB">
        <authorList>
            <consortium name="WormBaseParasite"/>
        </authorList>
    </citation>
    <scope>IDENTIFICATION</scope>
</reference>
<dbReference type="Proteomes" id="UP000887561">
    <property type="component" value="Unplaced"/>
</dbReference>
<proteinExistence type="inferred from homology"/>
<dbReference type="FunFam" id="3.30.1380.20:FF:000005">
    <property type="entry name" value="Trafficking protein particle complex subunit 5"/>
    <property type="match status" value="1"/>
</dbReference>
<dbReference type="InterPro" id="IPR024096">
    <property type="entry name" value="NO_sig/Golgi_transp_ligand-bd"/>
</dbReference>
<dbReference type="GO" id="GO:0008146">
    <property type="term" value="F:sulfotransferase activity"/>
    <property type="evidence" value="ECO:0007669"/>
    <property type="project" value="InterPro"/>
</dbReference>
<dbReference type="InterPro" id="IPR005331">
    <property type="entry name" value="Sulfotransferase"/>
</dbReference>
<keyword evidence="5" id="KW-0813">Transport</keyword>
<evidence type="ECO:0000256" key="8">
    <source>
        <dbReference type="ARBA" id="ARBA00023034"/>
    </source>
</evidence>
<dbReference type="CDD" id="cd14943">
    <property type="entry name" value="TRAPPC5_Trs31"/>
    <property type="match status" value="1"/>
</dbReference>
<protein>
    <recommendedName>
        <fullName evidence="9">Trafficking protein particle complex subunit 5</fullName>
    </recommendedName>
</protein>
<keyword evidence="8" id="KW-0333">Golgi apparatus</keyword>
<comment type="similarity">
    <text evidence="4">Belongs to the TRAPP small subunits family. BET3 subfamily.</text>
</comment>
<dbReference type="GO" id="GO:0006888">
    <property type="term" value="P:endoplasmic reticulum to Golgi vesicle-mediated transport"/>
    <property type="evidence" value="ECO:0007669"/>
    <property type="project" value="TreeGrafter"/>
</dbReference>
<dbReference type="Gene3D" id="3.30.1380.20">
    <property type="entry name" value="Trafficking protein particle complex subunit 3"/>
    <property type="match status" value="1"/>
</dbReference>
<dbReference type="WBParaSite" id="scaffold1375_cov215.g3005">
    <property type="protein sequence ID" value="scaffold1375_cov215.g3005"/>
    <property type="gene ID" value="scaffold1375_cov215.g3005"/>
</dbReference>
<dbReference type="SUPFAM" id="SSF111126">
    <property type="entry name" value="Ligand-binding domain in the NO signalling and Golgi transport"/>
    <property type="match status" value="1"/>
</dbReference>
<comment type="function">
    <text evidence="1">May play a role in vesicular transport from endoplasmic reticulum to Golgi.</text>
</comment>
<evidence type="ECO:0000256" key="7">
    <source>
        <dbReference type="ARBA" id="ARBA00022892"/>
    </source>
</evidence>
<keyword evidence="11" id="KW-1185">Reference proteome</keyword>
<evidence type="ECO:0000256" key="9">
    <source>
        <dbReference type="ARBA" id="ARBA00068379"/>
    </source>
</evidence>
<evidence type="ECO:0000256" key="4">
    <source>
        <dbReference type="ARBA" id="ARBA00006218"/>
    </source>
</evidence>
<dbReference type="Pfam" id="PF00179">
    <property type="entry name" value="UQ_con"/>
    <property type="match status" value="2"/>
</dbReference>
<dbReference type="SUPFAM" id="SSF54495">
    <property type="entry name" value="UBC-like"/>
    <property type="match status" value="1"/>
</dbReference>
<dbReference type="AlphaFoldDB" id="A0A915LPA0"/>
<keyword evidence="7" id="KW-0931">ER-Golgi transport</keyword>
<dbReference type="PROSITE" id="PS50127">
    <property type="entry name" value="UBC_2"/>
    <property type="match status" value="1"/>
</dbReference>
<dbReference type="PANTHER" id="PTHR20902:SF0">
    <property type="entry name" value="TRAFFICKING PROTEIN PARTICLE COMPLEX SUBUNIT 5"/>
    <property type="match status" value="1"/>
</dbReference>
<sequence length="606" mass="69739">MYKRIHDFKRAAAKQLSTSPPNALRRLQQELVDVTDNPIEGIKVHSVAENIFIWKVAIFGAPGTIYQGGYFKTSAAERWNPAHGVRSILLSVISMLNEPNISSPANVDASVSYRKYKENGNKEFPDIIKKMVEKSKTEAAKDGVKVPETEEEYVIKARVKRQQAENEGGIDNGDVGLEDTLIFLHIQKTAGTSFERFLVRKLNISNPCICEEGQKRCDCEIIDNFGKKRIWLFSRYSTGWVDWACGLHADFTKLVVANCVDYYFKIKEGQSKNRFYLTTFIREPIDRFISEFSHVKRGARWKRVQHFCNNISECLEFDLVKEVELDEFLNCPHNLAFNRQTRMLADLTLIGCDNLVFSDTPTSHFGRLMLESAKKNLQNKFAFFGIKERMNESQILFENIFNVKFSDSLSNWNLKMIGRNTRNNPVSILDKSLSKGRHEINISTFALLFAEMIKYSQNKVNTVQELQERLTDYGKFVGSRLLDLITLREKGYKKDVKLLHMLMFLKGPVWKNLFGLEADKLERSNEDPCKYFLIEKEPMVNTFISLPKDKGSLNCASFIAGIIEAFLAESNFPCRVTAHWHMGTAYMIEFEEQVITRENIINEMSK</sequence>
<dbReference type="InterPro" id="IPR016696">
    <property type="entry name" value="TRAPP-I_su5"/>
</dbReference>
<dbReference type="PANTHER" id="PTHR20902">
    <property type="entry name" value="41-2 PROTEIN ANTIGEN-RELATED"/>
    <property type="match status" value="1"/>
</dbReference>
<evidence type="ECO:0000256" key="1">
    <source>
        <dbReference type="ARBA" id="ARBA00002910"/>
    </source>
</evidence>
<dbReference type="GO" id="GO:0005783">
    <property type="term" value="C:endoplasmic reticulum"/>
    <property type="evidence" value="ECO:0007669"/>
    <property type="project" value="UniProtKB-SubCell"/>
</dbReference>
<evidence type="ECO:0000256" key="2">
    <source>
        <dbReference type="ARBA" id="ARBA00004222"/>
    </source>
</evidence>
<dbReference type="GO" id="GO:1990071">
    <property type="term" value="C:TRAPPII protein complex"/>
    <property type="evidence" value="ECO:0007669"/>
    <property type="project" value="TreeGrafter"/>
</dbReference>
<evidence type="ECO:0000259" key="10">
    <source>
        <dbReference type="PROSITE" id="PS50127"/>
    </source>
</evidence>
<keyword evidence="6" id="KW-0256">Endoplasmic reticulum</keyword>
<dbReference type="GO" id="GO:1990072">
    <property type="term" value="C:TRAPPIII protein complex"/>
    <property type="evidence" value="ECO:0007669"/>
    <property type="project" value="TreeGrafter"/>
</dbReference>
<dbReference type="SMART" id="SM00212">
    <property type="entry name" value="UBCc"/>
    <property type="match status" value="1"/>
</dbReference>
<dbReference type="Pfam" id="PF03567">
    <property type="entry name" value="Sulfotransfer_2"/>
    <property type="match status" value="1"/>
</dbReference>
<organism evidence="11 12">
    <name type="scientific">Meloidogyne javanica</name>
    <name type="common">Root-knot nematode worm</name>
    <dbReference type="NCBI Taxonomy" id="6303"/>
    <lineage>
        <taxon>Eukaryota</taxon>
        <taxon>Metazoa</taxon>
        <taxon>Ecdysozoa</taxon>
        <taxon>Nematoda</taxon>
        <taxon>Chromadorea</taxon>
        <taxon>Rhabditida</taxon>
        <taxon>Tylenchina</taxon>
        <taxon>Tylenchomorpha</taxon>
        <taxon>Tylenchoidea</taxon>
        <taxon>Meloidogynidae</taxon>
        <taxon>Meloidogyninae</taxon>
        <taxon>Meloidogyne</taxon>
        <taxon>Meloidogyne incognita group</taxon>
    </lineage>
</organism>
<evidence type="ECO:0000256" key="6">
    <source>
        <dbReference type="ARBA" id="ARBA00022824"/>
    </source>
</evidence>
<comment type="subcellular location">
    <subcellularLocation>
        <location evidence="3">Endoplasmic reticulum</location>
    </subcellularLocation>
    <subcellularLocation>
        <location evidence="2">Golgi apparatus</location>
        <location evidence="2">cis-Golgi network</location>
    </subcellularLocation>
</comment>
<dbReference type="Gene3D" id="3.10.110.10">
    <property type="entry name" value="Ubiquitin Conjugating Enzyme"/>
    <property type="match status" value="2"/>
</dbReference>
<feature type="domain" description="UBC core" evidence="10">
    <location>
        <begin position="22"/>
        <end position="174"/>
    </location>
</feature>
<dbReference type="InterPro" id="IPR007194">
    <property type="entry name" value="TRAPP_component"/>
</dbReference>
<dbReference type="Pfam" id="PF04051">
    <property type="entry name" value="TRAPP"/>
    <property type="match status" value="1"/>
</dbReference>
<evidence type="ECO:0000313" key="12">
    <source>
        <dbReference type="WBParaSite" id="scaffold1375_cov215.g3005"/>
    </source>
</evidence>
<name>A0A915LPA0_MELJA</name>
<evidence type="ECO:0000256" key="5">
    <source>
        <dbReference type="ARBA" id="ARBA00022448"/>
    </source>
</evidence>
<accession>A0A915LPA0</accession>
<evidence type="ECO:0000256" key="3">
    <source>
        <dbReference type="ARBA" id="ARBA00004240"/>
    </source>
</evidence>
<dbReference type="InterPro" id="IPR016135">
    <property type="entry name" value="UBQ-conjugating_enzyme/RWD"/>
</dbReference>
<dbReference type="GO" id="GO:1990070">
    <property type="term" value="C:TRAPPI protein complex"/>
    <property type="evidence" value="ECO:0007669"/>
    <property type="project" value="TreeGrafter"/>
</dbReference>
<evidence type="ECO:0000313" key="11">
    <source>
        <dbReference type="Proteomes" id="UP000887561"/>
    </source>
</evidence>